<feature type="transmembrane region" description="Helical" evidence="1">
    <location>
        <begin position="21"/>
        <end position="39"/>
    </location>
</feature>
<dbReference type="EMBL" id="JAIQCV010000007">
    <property type="protein sequence ID" value="KAH1082943.1"/>
    <property type="molecule type" value="Genomic_DNA"/>
</dbReference>
<dbReference type="InterPro" id="IPR040256">
    <property type="entry name" value="At4g02000-like"/>
</dbReference>
<evidence type="ECO:0000313" key="3">
    <source>
        <dbReference type="EMBL" id="KAH1082943.1"/>
    </source>
</evidence>
<comment type="caution">
    <text evidence="3">The sequence shown here is derived from an EMBL/GenBank/DDBJ whole genome shotgun (WGS) entry which is preliminary data.</text>
</comment>
<feature type="domain" description="DUF4283" evidence="2">
    <location>
        <begin position="153"/>
        <end position="235"/>
    </location>
</feature>
<dbReference type="Proteomes" id="UP000828251">
    <property type="component" value="Unassembled WGS sequence"/>
</dbReference>
<protein>
    <recommendedName>
        <fullName evidence="2">DUF4283 domain-containing protein</fullName>
    </recommendedName>
</protein>
<gene>
    <name evidence="3" type="ORF">J1N35_022704</name>
</gene>
<dbReference type="AlphaFoldDB" id="A0A9D4A2H2"/>
<keyword evidence="4" id="KW-1185">Reference proteome</keyword>
<dbReference type="PANTHER" id="PTHR31286:SF153">
    <property type="entry name" value="DUF4283 DOMAIN PROTEIN"/>
    <property type="match status" value="1"/>
</dbReference>
<organism evidence="3 4">
    <name type="scientific">Gossypium stocksii</name>
    <dbReference type="NCBI Taxonomy" id="47602"/>
    <lineage>
        <taxon>Eukaryota</taxon>
        <taxon>Viridiplantae</taxon>
        <taxon>Streptophyta</taxon>
        <taxon>Embryophyta</taxon>
        <taxon>Tracheophyta</taxon>
        <taxon>Spermatophyta</taxon>
        <taxon>Magnoliopsida</taxon>
        <taxon>eudicotyledons</taxon>
        <taxon>Gunneridae</taxon>
        <taxon>Pentapetalae</taxon>
        <taxon>rosids</taxon>
        <taxon>malvids</taxon>
        <taxon>Malvales</taxon>
        <taxon>Malvaceae</taxon>
        <taxon>Malvoideae</taxon>
        <taxon>Gossypium</taxon>
    </lineage>
</organism>
<keyword evidence="1" id="KW-1133">Transmembrane helix</keyword>
<accession>A0A9D4A2H2</accession>
<evidence type="ECO:0000313" key="4">
    <source>
        <dbReference type="Proteomes" id="UP000828251"/>
    </source>
</evidence>
<dbReference type="InterPro" id="IPR025558">
    <property type="entry name" value="DUF4283"/>
</dbReference>
<reference evidence="3 4" key="1">
    <citation type="journal article" date="2021" name="Plant Biotechnol. J.">
        <title>Multi-omics assisted identification of the key and species-specific regulatory components of drought-tolerant mechanisms in Gossypium stocksii.</title>
        <authorList>
            <person name="Yu D."/>
            <person name="Ke L."/>
            <person name="Zhang D."/>
            <person name="Wu Y."/>
            <person name="Sun Y."/>
            <person name="Mei J."/>
            <person name="Sun J."/>
            <person name="Sun Y."/>
        </authorList>
    </citation>
    <scope>NUCLEOTIDE SEQUENCE [LARGE SCALE GENOMIC DNA]</scope>
    <source>
        <strain evidence="4">cv. E1</strain>
        <tissue evidence="3">Leaf</tissue>
    </source>
</reference>
<keyword evidence="1" id="KW-0472">Membrane</keyword>
<sequence>MFSRGKGMVGERERVEFCFGKANTSVAFFLYFSFFFFFYCKLMEDGIEAIVSTWDANMAIRSPPIRAREDLEVDRSPNNADGSIMSNVLIPNNFIETKDHCEIEEQRSDEVIPSKVRRVRIIQLRDVEDELATLNMVDEEEDVFCEDASVVDNEYKYCLVGLCLIDSTAHFLSLRNTIAELWHPIGGVFILDLREKRYLFYFFHDIDINRVLAGTPWFFNNHLLILHKIQPGEDPVLVPLSTFEFWIQIHDLPTGMMTEAIAKQFGTFLG</sequence>
<evidence type="ECO:0000256" key="1">
    <source>
        <dbReference type="SAM" id="Phobius"/>
    </source>
</evidence>
<proteinExistence type="predicted"/>
<dbReference type="PANTHER" id="PTHR31286">
    <property type="entry name" value="GLYCINE-RICH CELL WALL STRUCTURAL PROTEIN 1.8-LIKE"/>
    <property type="match status" value="1"/>
</dbReference>
<name>A0A9D4A2H2_9ROSI</name>
<dbReference type="Pfam" id="PF14111">
    <property type="entry name" value="DUF4283"/>
    <property type="match status" value="1"/>
</dbReference>
<evidence type="ECO:0000259" key="2">
    <source>
        <dbReference type="Pfam" id="PF14111"/>
    </source>
</evidence>
<keyword evidence="1" id="KW-0812">Transmembrane</keyword>